<dbReference type="EMBL" id="MT383638">
    <property type="protein sequence ID" value="QWM93092.1"/>
    <property type="molecule type" value="Genomic_DNA"/>
</dbReference>
<feature type="transmembrane region" description="Helical" evidence="1">
    <location>
        <begin position="44"/>
        <end position="68"/>
    </location>
</feature>
<accession>A0A8F0WFI0</accession>
<keyword evidence="2" id="KW-0150">Chloroplast</keyword>
<keyword evidence="2" id="KW-0934">Plastid</keyword>
<dbReference type="AlphaFoldDB" id="A0A8F0WFI0"/>
<evidence type="ECO:0000256" key="1">
    <source>
        <dbReference type="SAM" id="Phobius"/>
    </source>
</evidence>
<feature type="transmembrane region" description="Helical" evidence="1">
    <location>
        <begin position="104"/>
        <end position="133"/>
    </location>
</feature>
<gene>
    <name evidence="2" type="primary">orf138b</name>
</gene>
<organism evidence="2">
    <name type="scientific">Nitzschia supralitorea</name>
    <dbReference type="NCBI Taxonomy" id="303403"/>
    <lineage>
        <taxon>Eukaryota</taxon>
        <taxon>Sar</taxon>
        <taxon>Stramenopiles</taxon>
        <taxon>Ochrophyta</taxon>
        <taxon>Bacillariophyta</taxon>
        <taxon>Bacillariophyceae</taxon>
        <taxon>Bacillariophycidae</taxon>
        <taxon>Bacillariales</taxon>
        <taxon>Bacillariaceae</taxon>
        <taxon>Nitzschia</taxon>
    </lineage>
</organism>
<dbReference type="GeneID" id="67123322"/>
<protein>
    <submittedName>
        <fullName evidence="2">Uncharacterized protein</fullName>
    </submittedName>
</protein>
<evidence type="ECO:0000313" key="2">
    <source>
        <dbReference type="EMBL" id="QWM93092.1"/>
    </source>
</evidence>
<name>A0A8F0WFI0_9STRA</name>
<dbReference type="RefSeq" id="YP_010133602.1">
    <property type="nucleotide sequence ID" value="NC_056787.1"/>
</dbReference>
<reference evidence="2" key="1">
    <citation type="journal article" date="2021" name="Ecol Indic">
        <title>Morphological and molecular identification reveals that waters from an isolated oasis in Tamanrasset (extreme South of Algerian Sahara) are colonized by opportunistic and pollution-tolerant diatom species.</title>
        <authorList>
            <person name="Gastineau R."/>
            <person name="Hamedi C."/>
            <person name="Baba Hamed M.B."/>
            <person name="Abi-Ayad S.-M.E.-A."/>
            <person name="Bak M."/>
            <person name="Lemieux C."/>
            <person name="Turmel M."/>
            <person name="Dobosz S."/>
            <person name="Wrobel R.J."/>
            <person name="Kierzek A."/>
            <person name="Lange-Bertalot H."/>
            <person name="Witkowski A."/>
        </authorList>
    </citation>
    <scope>NUCLEOTIDE SEQUENCE</scope>
    <source>
        <strain evidence="2">SZCZR1828</strain>
    </source>
</reference>
<keyword evidence="1" id="KW-1133">Transmembrane helix</keyword>
<keyword evidence="1" id="KW-0812">Transmembrane</keyword>
<proteinExistence type="predicted"/>
<geneLocation type="chloroplast" evidence="2"/>
<keyword evidence="1" id="KW-0472">Membrane</keyword>
<sequence length="138" mass="14275">MVKFKKIFSSLKTKAGNKLTNLKTQFKKNYQEVKSQPRSKRKSLFLGFGMVMTIFGVTLLTPLLSAVAKDVPKGSPNPGCTNVAPTPTPATTSSADIIKGMTGAAGAVCALAVSSGSFIIGIACGVVVVVGILKAQGK</sequence>